<dbReference type="SUPFAM" id="SSF47413">
    <property type="entry name" value="lambda repressor-like DNA-binding domains"/>
    <property type="match status" value="1"/>
</dbReference>
<evidence type="ECO:0000256" key="5">
    <source>
        <dbReference type="ARBA" id="ARBA00038253"/>
    </source>
</evidence>
<dbReference type="EMBL" id="JBHUIO010000005">
    <property type="protein sequence ID" value="MFD2169777.1"/>
    <property type="molecule type" value="Genomic_DNA"/>
</dbReference>
<evidence type="ECO:0000256" key="6">
    <source>
        <dbReference type="PROSITE-ProRule" id="PRU00339"/>
    </source>
</evidence>
<dbReference type="InterPro" id="IPR019734">
    <property type="entry name" value="TPR_rpt"/>
</dbReference>
<organism evidence="8 9">
    <name type="scientific">Tumebacillus lipolyticus</name>
    <dbReference type="NCBI Taxonomy" id="1280370"/>
    <lineage>
        <taxon>Bacteria</taxon>
        <taxon>Bacillati</taxon>
        <taxon>Bacillota</taxon>
        <taxon>Bacilli</taxon>
        <taxon>Bacillales</taxon>
        <taxon>Alicyclobacillaceae</taxon>
        <taxon>Tumebacillus</taxon>
    </lineage>
</organism>
<feature type="repeat" description="TPR" evidence="6">
    <location>
        <begin position="193"/>
        <end position="226"/>
    </location>
</feature>
<keyword evidence="3" id="KW-0677">Repeat</keyword>
<sequence length="430" mass="48759">MDNPLSLGQRIREIRMKKGVTQVDLAMGLCTPSMISQIESNRAKPSFKVLTGVAQRLEIPIERLLSDINLDLEYISQYKIAIGLVRAKEYKAAIPLLQDLLNCSHHQIRNSEIHLELASCHLELGDIAEAILHLNEVHEWANLRQDHELQATTLHRLGIAYHKKNEPTLALFHTKRALEELGKAPEVSPTLRAKVLTHLASIYEAIGKVAEATTFYEEALALNQESIEECGTAFLRMAETFHKAKSFVKAEEYATRASVILDELNSIGHRQDCKHRLILLKSKQGDWKKSVSDLLQLAETFEAAAKKEKAGAVYTDIALICEEYGEFEEAWAYAEKARLTLPDLHPSMGNVHQVLAKVHLNQSDAEKGEKHLRNAIMIFKQHGKLSELEEVTRYYCQHLMAKGEHNAAFDRMEKLQSFMRQTLEQRGIML</sequence>
<dbReference type="InterPro" id="IPR010982">
    <property type="entry name" value="Lambda_DNA-bd_dom_sf"/>
</dbReference>
<dbReference type="PROSITE" id="PS50943">
    <property type="entry name" value="HTH_CROC1"/>
    <property type="match status" value="1"/>
</dbReference>
<dbReference type="Pfam" id="PF01381">
    <property type="entry name" value="HTH_3"/>
    <property type="match status" value="1"/>
</dbReference>
<comment type="caution">
    <text evidence="8">The sequence shown here is derived from an EMBL/GenBank/DDBJ whole genome shotgun (WGS) entry which is preliminary data.</text>
</comment>
<dbReference type="PROSITE" id="PS50005">
    <property type="entry name" value="TPR"/>
    <property type="match status" value="1"/>
</dbReference>
<evidence type="ECO:0000256" key="1">
    <source>
        <dbReference type="ARBA" id="ARBA00004496"/>
    </source>
</evidence>
<reference evidence="9" key="1">
    <citation type="journal article" date="2019" name="Int. J. Syst. Evol. Microbiol.">
        <title>The Global Catalogue of Microorganisms (GCM) 10K type strain sequencing project: providing services to taxonomists for standard genome sequencing and annotation.</title>
        <authorList>
            <consortium name="The Broad Institute Genomics Platform"/>
            <consortium name="The Broad Institute Genome Sequencing Center for Infectious Disease"/>
            <person name="Wu L."/>
            <person name="Ma J."/>
        </authorList>
    </citation>
    <scope>NUCLEOTIDE SEQUENCE [LARGE SCALE GENOMIC DNA]</scope>
    <source>
        <strain evidence="9">CGMCC 1.13574</strain>
    </source>
</reference>
<dbReference type="InterPro" id="IPR011990">
    <property type="entry name" value="TPR-like_helical_dom_sf"/>
</dbReference>
<dbReference type="Pfam" id="PF13424">
    <property type="entry name" value="TPR_12"/>
    <property type="match status" value="1"/>
</dbReference>
<dbReference type="RefSeq" id="WP_386045190.1">
    <property type="nucleotide sequence ID" value="NZ_JBHUIO010000005.1"/>
</dbReference>
<accession>A0ABW4ZV66</accession>
<evidence type="ECO:0000313" key="8">
    <source>
        <dbReference type="EMBL" id="MFD2169777.1"/>
    </source>
</evidence>
<keyword evidence="4 6" id="KW-0802">TPR repeat</keyword>
<name>A0ABW4ZV66_9BACL</name>
<keyword evidence="2" id="KW-0963">Cytoplasm</keyword>
<feature type="domain" description="HTH cro/C1-type" evidence="7">
    <location>
        <begin position="11"/>
        <end position="64"/>
    </location>
</feature>
<proteinExistence type="inferred from homology"/>
<evidence type="ECO:0000256" key="4">
    <source>
        <dbReference type="ARBA" id="ARBA00022803"/>
    </source>
</evidence>
<evidence type="ECO:0000256" key="2">
    <source>
        <dbReference type="ARBA" id="ARBA00022490"/>
    </source>
</evidence>
<dbReference type="PANTHER" id="PTHR46630:SF1">
    <property type="entry name" value="TETRATRICOPEPTIDE REPEAT PROTEIN 29"/>
    <property type="match status" value="1"/>
</dbReference>
<dbReference type="PANTHER" id="PTHR46630">
    <property type="entry name" value="TETRATRICOPEPTIDE REPEAT PROTEIN 29"/>
    <property type="match status" value="1"/>
</dbReference>
<evidence type="ECO:0000259" key="7">
    <source>
        <dbReference type="PROSITE" id="PS50943"/>
    </source>
</evidence>
<dbReference type="InterPro" id="IPR001387">
    <property type="entry name" value="Cro/C1-type_HTH"/>
</dbReference>
<dbReference type="Proteomes" id="UP001597343">
    <property type="component" value="Unassembled WGS sequence"/>
</dbReference>
<dbReference type="CDD" id="cd00093">
    <property type="entry name" value="HTH_XRE"/>
    <property type="match status" value="1"/>
</dbReference>
<protein>
    <submittedName>
        <fullName evidence="8">Helix-turn-helix domain-containing protein</fullName>
    </submittedName>
</protein>
<keyword evidence="9" id="KW-1185">Reference proteome</keyword>
<dbReference type="SMART" id="SM00530">
    <property type="entry name" value="HTH_XRE"/>
    <property type="match status" value="1"/>
</dbReference>
<dbReference type="InterPro" id="IPR051476">
    <property type="entry name" value="Bac_ResReg_Asp_Phosphatase"/>
</dbReference>
<dbReference type="SMART" id="SM00028">
    <property type="entry name" value="TPR"/>
    <property type="match status" value="6"/>
</dbReference>
<dbReference type="Gene3D" id="1.10.260.40">
    <property type="entry name" value="lambda repressor-like DNA-binding domains"/>
    <property type="match status" value="1"/>
</dbReference>
<gene>
    <name evidence="8" type="ORF">ACFSOY_07180</name>
</gene>
<evidence type="ECO:0000256" key="3">
    <source>
        <dbReference type="ARBA" id="ARBA00022737"/>
    </source>
</evidence>
<comment type="similarity">
    <text evidence="5">Belongs to the Rap family.</text>
</comment>
<dbReference type="SUPFAM" id="SSF48452">
    <property type="entry name" value="TPR-like"/>
    <property type="match status" value="2"/>
</dbReference>
<dbReference type="Gene3D" id="1.25.40.10">
    <property type="entry name" value="Tetratricopeptide repeat domain"/>
    <property type="match status" value="2"/>
</dbReference>
<comment type="subcellular location">
    <subcellularLocation>
        <location evidence="1">Cytoplasm</location>
    </subcellularLocation>
</comment>
<dbReference type="Pfam" id="PF13181">
    <property type="entry name" value="TPR_8"/>
    <property type="match status" value="1"/>
</dbReference>
<evidence type="ECO:0000313" key="9">
    <source>
        <dbReference type="Proteomes" id="UP001597343"/>
    </source>
</evidence>